<dbReference type="Pfam" id="PF13202">
    <property type="entry name" value="EF-hand_5"/>
    <property type="match status" value="1"/>
</dbReference>
<dbReference type="EMBL" id="CP036271">
    <property type="protein sequence ID" value="QDT52880.1"/>
    <property type="molecule type" value="Genomic_DNA"/>
</dbReference>
<keyword evidence="2" id="KW-0732">Signal</keyword>
<dbReference type="InterPro" id="IPR047262">
    <property type="entry name" value="PRX-like1"/>
</dbReference>
<feature type="domain" description="EF-hand" evidence="3">
    <location>
        <begin position="610"/>
        <end position="645"/>
    </location>
</feature>
<dbReference type="PROSITE" id="PS50222">
    <property type="entry name" value="EF_HAND_2"/>
    <property type="match status" value="1"/>
</dbReference>
<dbReference type="GO" id="GO:0016715">
    <property type="term" value="F:oxidoreductase activity, acting on paired donors, with incorporation or reduction of molecular oxygen, reduced ascorbate as one donor, and incorporation of one atom of oxygen"/>
    <property type="evidence" value="ECO:0007669"/>
    <property type="project" value="InterPro"/>
</dbReference>
<evidence type="ECO:0000256" key="1">
    <source>
        <dbReference type="ARBA" id="ARBA00023157"/>
    </source>
</evidence>
<dbReference type="SUPFAM" id="SSF49742">
    <property type="entry name" value="PHM/PNGase F"/>
    <property type="match status" value="2"/>
</dbReference>
<dbReference type="Gene3D" id="3.40.30.10">
    <property type="entry name" value="Glutaredoxin"/>
    <property type="match status" value="1"/>
</dbReference>
<dbReference type="PROSITE" id="PS51352">
    <property type="entry name" value="THIOREDOXIN_2"/>
    <property type="match status" value="1"/>
</dbReference>
<keyword evidence="1" id="KW-1015">Disulfide bond</keyword>
<evidence type="ECO:0000256" key="2">
    <source>
        <dbReference type="SAM" id="SignalP"/>
    </source>
</evidence>
<name>A0A517S9S3_9PLAN</name>
<dbReference type="PROSITE" id="PS00018">
    <property type="entry name" value="EF_HAND_1"/>
    <property type="match status" value="1"/>
</dbReference>
<proteinExistence type="predicted"/>
<dbReference type="RefSeq" id="WP_145027603.1">
    <property type="nucleotide sequence ID" value="NZ_CP036271.1"/>
</dbReference>
<dbReference type="InterPro" id="IPR011992">
    <property type="entry name" value="EF-hand-dom_pair"/>
</dbReference>
<dbReference type="InterPro" id="IPR008977">
    <property type="entry name" value="PHM/PNGase_F_dom_sf"/>
</dbReference>
<dbReference type="Gene3D" id="1.10.238.10">
    <property type="entry name" value="EF-hand"/>
    <property type="match status" value="1"/>
</dbReference>
<dbReference type="InParanoid" id="A0A517S9S3"/>
<evidence type="ECO:0000313" key="6">
    <source>
        <dbReference type="Proteomes" id="UP000315700"/>
    </source>
</evidence>
<organism evidence="5 6">
    <name type="scientific">Caulifigura coniformis</name>
    <dbReference type="NCBI Taxonomy" id="2527983"/>
    <lineage>
        <taxon>Bacteria</taxon>
        <taxon>Pseudomonadati</taxon>
        <taxon>Planctomycetota</taxon>
        <taxon>Planctomycetia</taxon>
        <taxon>Planctomycetales</taxon>
        <taxon>Planctomycetaceae</taxon>
        <taxon>Caulifigura</taxon>
    </lineage>
</organism>
<protein>
    <submittedName>
        <fullName evidence="5">Thiol-disulfide oxidoreductase ResA</fullName>
    </submittedName>
</protein>
<dbReference type="AlphaFoldDB" id="A0A517S9S3"/>
<evidence type="ECO:0000259" key="3">
    <source>
        <dbReference type="PROSITE" id="PS50222"/>
    </source>
</evidence>
<feature type="chain" id="PRO_5022207475" evidence="2">
    <location>
        <begin position="23"/>
        <end position="651"/>
    </location>
</feature>
<dbReference type="InterPro" id="IPR014784">
    <property type="entry name" value="Cu2_ascorb_mOase-like_C"/>
</dbReference>
<dbReference type="OrthoDB" id="9788721at2"/>
<evidence type="ECO:0000259" key="4">
    <source>
        <dbReference type="PROSITE" id="PS51352"/>
    </source>
</evidence>
<dbReference type="KEGG" id="ccos:Pan44_08930"/>
<dbReference type="Pfam" id="PF08534">
    <property type="entry name" value="Redoxin"/>
    <property type="match status" value="1"/>
</dbReference>
<sequence length="651" mass="72620" precursor="true">MRQVFALLAVSMLLAGLSPAEGAENLSVVSDFTLGDYRGREYKLSEFEKQPVVVVAFLGIECPLAKQYSVRLQELAKEYADKGVTFLGVDANSQDAPTEIAAFVRRQGLEYPFLIDVGSKLAEQMGATRTPEVVVLDQNRSIRYRGRIDDQFQIGVIRDKADRQELRDALDSLLAGKAVAVPQTTPIGCLIGRPQSPTEKPTVTWSKEIVRIFQKRCQECHREGDIGPFALSDYEEAAGWGDMIREVVRENRMPPWHASPEFGHFSNARLLPAEEKQAILTWVREGCPQGDPADLPEPRTFTKGWQLSREPDAVFQMAEAYPVPADAGKQGVKYQNFWVDPQLTEDKWLAQAEVVPGAPAVVHHIIVYMHPDKENRRQEVFLTAYVPGLRVRPIAPGYAKRIPAGSQLRFQVHYTPNGTATLDQSKVGLIYADPATVTNEVVTTEAVNTRFQLEPFKDDQVVHASTRKSPRDVEMLTMSPHMHLRGKSFRFQLKKPDGTLDTLLDVPRFDFNWQTSYELAEPITLPAGSQIVCTASFDNSEDNLNNPDPSKRVKWGDQSWDEMMIGYFDIVVPRTDKAAGKIIGPGIPDDTPFAQMDVDKDGVVSRDEAKVHPLLSQFYDVVDADKSGDLDIEELGKALKMLKAAGGQPKK</sequence>
<dbReference type="SUPFAM" id="SSF47473">
    <property type="entry name" value="EF-hand"/>
    <property type="match status" value="1"/>
</dbReference>
<evidence type="ECO:0000313" key="5">
    <source>
        <dbReference type="EMBL" id="QDT52880.1"/>
    </source>
</evidence>
<feature type="domain" description="Thioredoxin" evidence="4">
    <location>
        <begin position="23"/>
        <end position="175"/>
    </location>
</feature>
<accession>A0A517S9S3</accession>
<dbReference type="PANTHER" id="PTHR43640">
    <property type="entry name" value="OS07G0260300 PROTEIN"/>
    <property type="match status" value="1"/>
</dbReference>
<dbReference type="Gene3D" id="2.60.120.230">
    <property type="match status" value="1"/>
</dbReference>
<dbReference type="InterPro" id="IPR036249">
    <property type="entry name" value="Thioredoxin-like_sf"/>
</dbReference>
<reference evidence="5 6" key="1">
    <citation type="submission" date="2019-02" db="EMBL/GenBank/DDBJ databases">
        <title>Deep-cultivation of Planctomycetes and their phenomic and genomic characterization uncovers novel biology.</title>
        <authorList>
            <person name="Wiegand S."/>
            <person name="Jogler M."/>
            <person name="Boedeker C."/>
            <person name="Pinto D."/>
            <person name="Vollmers J."/>
            <person name="Rivas-Marin E."/>
            <person name="Kohn T."/>
            <person name="Peeters S.H."/>
            <person name="Heuer A."/>
            <person name="Rast P."/>
            <person name="Oberbeckmann S."/>
            <person name="Bunk B."/>
            <person name="Jeske O."/>
            <person name="Meyerdierks A."/>
            <person name="Storesund J.E."/>
            <person name="Kallscheuer N."/>
            <person name="Luecker S."/>
            <person name="Lage O.M."/>
            <person name="Pohl T."/>
            <person name="Merkel B.J."/>
            <person name="Hornburger P."/>
            <person name="Mueller R.-W."/>
            <person name="Bruemmer F."/>
            <person name="Labrenz M."/>
            <person name="Spormann A.M."/>
            <person name="Op den Camp H."/>
            <person name="Overmann J."/>
            <person name="Amann R."/>
            <person name="Jetten M.S.M."/>
            <person name="Mascher T."/>
            <person name="Medema M.H."/>
            <person name="Devos D.P."/>
            <person name="Kaster A.-K."/>
            <person name="Ovreas L."/>
            <person name="Rohde M."/>
            <person name="Galperin M.Y."/>
            <person name="Jogler C."/>
        </authorList>
    </citation>
    <scope>NUCLEOTIDE SEQUENCE [LARGE SCALE GENOMIC DNA]</scope>
    <source>
        <strain evidence="5 6">Pan44</strain>
    </source>
</reference>
<dbReference type="SUPFAM" id="SSF52833">
    <property type="entry name" value="Thioredoxin-like"/>
    <property type="match status" value="1"/>
</dbReference>
<dbReference type="InterPro" id="IPR018247">
    <property type="entry name" value="EF_Hand_1_Ca_BS"/>
</dbReference>
<dbReference type="InterPro" id="IPR013740">
    <property type="entry name" value="Redoxin"/>
</dbReference>
<dbReference type="InterPro" id="IPR002048">
    <property type="entry name" value="EF_hand_dom"/>
</dbReference>
<feature type="signal peptide" evidence="2">
    <location>
        <begin position="1"/>
        <end position="22"/>
    </location>
</feature>
<keyword evidence="6" id="KW-1185">Reference proteome</keyword>
<dbReference type="Proteomes" id="UP000315700">
    <property type="component" value="Chromosome"/>
</dbReference>
<dbReference type="GO" id="GO:0005509">
    <property type="term" value="F:calcium ion binding"/>
    <property type="evidence" value="ECO:0007669"/>
    <property type="project" value="InterPro"/>
</dbReference>
<gene>
    <name evidence="5" type="primary">resA_1</name>
    <name evidence="5" type="ORF">Pan44_08930</name>
</gene>
<dbReference type="InterPro" id="IPR013766">
    <property type="entry name" value="Thioredoxin_domain"/>
</dbReference>
<dbReference type="PANTHER" id="PTHR43640:SF1">
    <property type="entry name" value="THIOREDOXIN-DEPENDENT PEROXIREDOXIN"/>
    <property type="match status" value="1"/>
</dbReference>